<evidence type="ECO:0000256" key="2">
    <source>
        <dbReference type="ARBA" id="ARBA00022771"/>
    </source>
</evidence>
<evidence type="ECO:0000256" key="3">
    <source>
        <dbReference type="ARBA" id="ARBA00022833"/>
    </source>
</evidence>
<dbReference type="GO" id="GO:0008270">
    <property type="term" value="F:zinc ion binding"/>
    <property type="evidence" value="ECO:0007669"/>
    <property type="project" value="UniProtKB-KW"/>
</dbReference>
<reference evidence="7" key="1">
    <citation type="submission" date="2013-09" db="EMBL/GenBank/DDBJ databases">
        <title>The Genome Sequence of Anopheles maculatus species B.</title>
        <authorList>
            <consortium name="The Broad Institute Genomics Platform"/>
            <person name="Neafsey D.E."/>
            <person name="Besansky N."/>
            <person name="Howell P."/>
            <person name="Walton C."/>
            <person name="Young S.K."/>
            <person name="Zeng Q."/>
            <person name="Gargeya S."/>
            <person name="Fitzgerald M."/>
            <person name="Haas B."/>
            <person name="Abouelleil A."/>
            <person name="Allen A.W."/>
            <person name="Alvarado L."/>
            <person name="Arachchi H.M."/>
            <person name="Berlin A.M."/>
            <person name="Chapman S.B."/>
            <person name="Gainer-Dewar J."/>
            <person name="Goldberg J."/>
            <person name="Griggs A."/>
            <person name="Gujja S."/>
            <person name="Hansen M."/>
            <person name="Howarth C."/>
            <person name="Imamovic A."/>
            <person name="Ireland A."/>
            <person name="Larimer J."/>
            <person name="McCowan C."/>
            <person name="Murphy C."/>
            <person name="Pearson M."/>
            <person name="Poon T.W."/>
            <person name="Priest M."/>
            <person name="Roberts A."/>
            <person name="Saif S."/>
            <person name="Shea T."/>
            <person name="Sisk P."/>
            <person name="Sykes S."/>
            <person name="Wortman J."/>
            <person name="Nusbaum C."/>
            <person name="Birren B."/>
        </authorList>
    </citation>
    <scope>NUCLEOTIDE SEQUENCE [LARGE SCALE GENOMIC DNA]</scope>
    <source>
        <strain evidence="7">maculatus3</strain>
    </source>
</reference>
<feature type="domain" description="FLYWCH-type" evidence="5">
    <location>
        <begin position="91"/>
        <end position="139"/>
    </location>
</feature>
<keyword evidence="3" id="KW-0862">Zinc</keyword>
<protein>
    <recommendedName>
        <fullName evidence="5">FLYWCH-type domain-containing protein</fullName>
    </recommendedName>
</protein>
<feature type="domain" description="FLYWCH-type" evidence="5">
    <location>
        <begin position="251"/>
        <end position="287"/>
    </location>
</feature>
<dbReference type="InterPro" id="IPR007588">
    <property type="entry name" value="Znf_FLYWCH"/>
</dbReference>
<dbReference type="EnsemblMetazoa" id="AMAM022707-RA">
    <property type="protein sequence ID" value="AMAM022707-PA"/>
    <property type="gene ID" value="AMAM022707"/>
</dbReference>
<evidence type="ECO:0000313" key="7">
    <source>
        <dbReference type="Proteomes" id="UP000075901"/>
    </source>
</evidence>
<proteinExistence type="predicted"/>
<keyword evidence="2" id="KW-0863">Zinc-finger</keyword>
<dbReference type="Gene3D" id="2.20.25.240">
    <property type="match status" value="2"/>
</dbReference>
<evidence type="ECO:0000256" key="4">
    <source>
        <dbReference type="SAM" id="MobiDB-lite"/>
    </source>
</evidence>
<organism evidence="6 7">
    <name type="scientific">Anopheles maculatus</name>
    <dbReference type="NCBI Taxonomy" id="74869"/>
    <lineage>
        <taxon>Eukaryota</taxon>
        <taxon>Metazoa</taxon>
        <taxon>Ecdysozoa</taxon>
        <taxon>Arthropoda</taxon>
        <taxon>Hexapoda</taxon>
        <taxon>Insecta</taxon>
        <taxon>Pterygota</taxon>
        <taxon>Neoptera</taxon>
        <taxon>Endopterygota</taxon>
        <taxon>Diptera</taxon>
        <taxon>Nematocera</taxon>
        <taxon>Culicoidea</taxon>
        <taxon>Culicidae</taxon>
        <taxon>Anophelinae</taxon>
        <taxon>Anopheles</taxon>
        <taxon>Anopheles maculatus group</taxon>
    </lineage>
</organism>
<evidence type="ECO:0000256" key="1">
    <source>
        <dbReference type="ARBA" id="ARBA00022723"/>
    </source>
</evidence>
<feature type="compositionally biased region" description="Low complexity" evidence="4">
    <location>
        <begin position="180"/>
        <end position="190"/>
    </location>
</feature>
<dbReference type="Proteomes" id="UP000075901">
    <property type="component" value="Unassembled WGS sequence"/>
</dbReference>
<keyword evidence="1" id="KW-0479">Metal-binding</keyword>
<keyword evidence="7" id="KW-1185">Reference proteome</keyword>
<feature type="region of interest" description="Disordered" evidence="4">
    <location>
        <begin position="169"/>
        <end position="203"/>
    </location>
</feature>
<dbReference type="Pfam" id="PF04500">
    <property type="entry name" value="FLYWCH"/>
    <property type="match status" value="2"/>
</dbReference>
<dbReference type="VEuPathDB" id="VectorBase:AMAM022707"/>
<name>A0A182TA42_9DIPT</name>
<accession>A0A182TA42</accession>
<dbReference type="AlphaFoldDB" id="A0A182TA42"/>
<sequence>ANKTRKRKADYRHNQLEFELPDPVKPGVSCIRPYQPVAKINNTDGKQRRNQQRATPGIKFVTGSTITTKAGRLRKLSLDEILATPGTPVVYLTNRFGSAKVELDEHHYAYHFAANGVSYYRCDQYKSNQCPAQILVVGEIHRMLANTFTSSKEKSKTSLDDFMKRTVEPTSKEFHVTPPSSQRSSSSLIRFRSHETQPPAATTNRALNFSQITKSSPVPMSLIPTRKGAAGILCRGHHFEFRYSQKPELRYIRNSKGSQQLCIDGFPFTRHVINKGTVYWRCIQFRAYR</sequence>
<evidence type="ECO:0000259" key="5">
    <source>
        <dbReference type="Pfam" id="PF04500"/>
    </source>
</evidence>
<reference evidence="6" key="2">
    <citation type="submission" date="2020-05" db="UniProtKB">
        <authorList>
            <consortium name="EnsemblMetazoa"/>
        </authorList>
    </citation>
    <scope>IDENTIFICATION</scope>
    <source>
        <strain evidence="6">maculatus3</strain>
    </source>
</reference>
<evidence type="ECO:0000313" key="6">
    <source>
        <dbReference type="EnsemblMetazoa" id="AMAM022707-PA"/>
    </source>
</evidence>